<protein>
    <submittedName>
        <fullName evidence="3">PIG-L family deacetylase</fullName>
    </submittedName>
</protein>
<evidence type="ECO:0000256" key="1">
    <source>
        <dbReference type="ARBA" id="ARBA00022833"/>
    </source>
</evidence>
<dbReference type="Proteomes" id="UP000252187">
    <property type="component" value="Unassembled WGS sequence"/>
</dbReference>
<keyword evidence="1" id="KW-0862">Zinc</keyword>
<dbReference type="AlphaFoldDB" id="A0A365PCN9"/>
<dbReference type="InterPro" id="IPR003737">
    <property type="entry name" value="GlcNAc_PI_deacetylase-related"/>
</dbReference>
<evidence type="ECO:0000256" key="2">
    <source>
        <dbReference type="SAM" id="MobiDB-lite"/>
    </source>
</evidence>
<dbReference type="SUPFAM" id="SSF102588">
    <property type="entry name" value="LmbE-like"/>
    <property type="match status" value="1"/>
</dbReference>
<evidence type="ECO:0000313" key="4">
    <source>
        <dbReference type="Proteomes" id="UP000252187"/>
    </source>
</evidence>
<sequence length="263" mass="28054">MTTDPAEGGSTHWTGIGLDDRGTPHADWDAWFGGRTADPELTVPSGVRRVVVVAPHPHDEILGVGVTAARFAAAGVEVVIVAVTDGDASHPDSPTVTPARLAALRISESRRACAALGLPEPVRAGLPDGGVRGHETRLADAITEAIGDVPGEDCVVLSTWRGDGHPDHEASGRAAARACAATGARLAEYPVWTWHWAEPGDRRVPWNRRRRVVLTDAELAVKHAAVAEFVTQVAPLSDRPGDEAILPDWILDRLVTRSETVFW</sequence>
<dbReference type="EMBL" id="QNTT01000006">
    <property type="protein sequence ID" value="RBA39162.1"/>
    <property type="molecule type" value="Genomic_DNA"/>
</dbReference>
<proteinExistence type="predicted"/>
<dbReference type="InterPro" id="IPR024078">
    <property type="entry name" value="LmbE-like_dom_sf"/>
</dbReference>
<dbReference type="PANTHER" id="PTHR12993:SF29">
    <property type="entry name" value="BLR3841 PROTEIN"/>
    <property type="match status" value="1"/>
</dbReference>
<organism evidence="3 4">
    <name type="scientific">Dietzia maris</name>
    <dbReference type="NCBI Taxonomy" id="37915"/>
    <lineage>
        <taxon>Bacteria</taxon>
        <taxon>Bacillati</taxon>
        <taxon>Actinomycetota</taxon>
        <taxon>Actinomycetes</taxon>
        <taxon>Mycobacteriales</taxon>
        <taxon>Dietziaceae</taxon>
        <taxon>Dietzia</taxon>
    </lineage>
</organism>
<accession>A0A365PCN9</accession>
<name>A0A365PCN9_9ACTN</name>
<dbReference type="Pfam" id="PF02585">
    <property type="entry name" value="PIG-L"/>
    <property type="match status" value="1"/>
</dbReference>
<comment type="caution">
    <text evidence="3">The sequence shown here is derived from an EMBL/GenBank/DDBJ whole genome shotgun (WGS) entry which is preliminary data.</text>
</comment>
<evidence type="ECO:0000313" key="3">
    <source>
        <dbReference type="EMBL" id="RBA39162.1"/>
    </source>
</evidence>
<dbReference type="Gene3D" id="3.40.50.10320">
    <property type="entry name" value="LmbE-like"/>
    <property type="match status" value="1"/>
</dbReference>
<feature type="region of interest" description="Disordered" evidence="2">
    <location>
        <begin position="1"/>
        <end position="20"/>
    </location>
</feature>
<gene>
    <name evidence="3" type="ORF">DQ226_03985</name>
</gene>
<dbReference type="GO" id="GO:0016811">
    <property type="term" value="F:hydrolase activity, acting on carbon-nitrogen (but not peptide) bonds, in linear amides"/>
    <property type="evidence" value="ECO:0007669"/>
    <property type="project" value="TreeGrafter"/>
</dbReference>
<reference evidence="3 4" key="1">
    <citation type="submission" date="2018-06" db="EMBL/GenBank/DDBJ databases">
        <title>Whole genome sequencing of four bacterial strains from South Shetland trench revealing bio-synthetic gene clusters.</title>
        <authorList>
            <person name="Abdel-Mageed W.M."/>
            <person name="Lehri B."/>
            <person name="Jarmusch S.A."/>
            <person name="Miranda K."/>
            <person name="Goodfellow M."/>
            <person name="Jaspars M."/>
            <person name="Karlyshev A.V."/>
        </authorList>
    </citation>
    <scope>NUCLEOTIDE SEQUENCE [LARGE SCALE GENOMIC DNA]</scope>
    <source>
        <strain evidence="3 4">SST1</strain>
    </source>
</reference>
<dbReference type="PANTHER" id="PTHR12993">
    <property type="entry name" value="N-ACETYLGLUCOSAMINYL-PHOSPHATIDYLINOSITOL DE-N-ACETYLASE-RELATED"/>
    <property type="match status" value="1"/>
</dbReference>
<dbReference type="GO" id="GO:0016137">
    <property type="term" value="P:glycoside metabolic process"/>
    <property type="evidence" value="ECO:0007669"/>
    <property type="project" value="UniProtKB-ARBA"/>
</dbReference>